<sequence length="407" mass="42310">MTSATNRPQTLLGVVGRSFYPLAMLGRLPFAMTVVGVFTLVVTVTGSYTYAGLTSATVGVGTALCGPLLGIAADRFGQRIVLLASTGVHSLALVVLTFATYRQTHIATLVALAFVIGASAPQLAAMSRARLMTIINDRLPSQTRLRTLGRAMSVESMADELVFVFGPVAVGLLAPTVGAWAPLIVAAGITAVCVTSFALHHTASVVAPQRAKDKAIGERERVLTPRIIVLIVAMFATGSFFGSMYTSLTSFMDDRGFAQSTGVVYAAMGLGSAVFALAVVLFPAGFTLAARLTSFAVLAFLASLMVPFVSEIWQISVVLIVIGVGLGPVLVTIFSLGSQRAPDGRSATVMTALSSAVVVGQSLLTAAMGRAVDEFGTAPVLWAPCIALAVLLGAALWNVVLTRAEQR</sequence>
<reference evidence="8" key="1">
    <citation type="journal article" date="2019" name="Int. J. Syst. Evol. Microbiol.">
        <title>The Global Catalogue of Microorganisms (GCM) 10K type strain sequencing project: providing services to taxonomists for standard genome sequencing and annotation.</title>
        <authorList>
            <consortium name="The Broad Institute Genomics Platform"/>
            <consortium name="The Broad Institute Genome Sequencing Center for Infectious Disease"/>
            <person name="Wu L."/>
            <person name="Ma J."/>
        </authorList>
    </citation>
    <scope>NUCLEOTIDE SEQUENCE [LARGE SCALE GENOMIC DNA]</scope>
    <source>
        <strain evidence="8">KCTC 33576</strain>
    </source>
</reference>
<organism evidence="7 8">
    <name type="scientific">Populibacterium corticicola</name>
    <dbReference type="NCBI Taxonomy" id="1812826"/>
    <lineage>
        <taxon>Bacteria</taxon>
        <taxon>Bacillati</taxon>
        <taxon>Actinomycetota</taxon>
        <taxon>Actinomycetes</taxon>
        <taxon>Micrococcales</taxon>
        <taxon>Jonesiaceae</taxon>
        <taxon>Populibacterium</taxon>
    </lineage>
</organism>
<feature type="transmembrane region" description="Helical" evidence="5">
    <location>
        <begin position="223"/>
        <end position="242"/>
    </location>
</feature>
<dbReference type="InterPro" id="IPR036259">
    <property type="entry name" value="MFS_trans_sf"/>
</dbReference>
<feature type="transmembrane region" description="Helical" evidence="5">
    <location>
        <begin position="349"/>
        <end position="369"/>
    </location>
</feature>
<feature type="transmembrane region" description="Helical" evidence="5">
    <location>
        <begin position="180"/>
        <end position="202"/>
    </location>
</feature>
<evidence type="ECO:0000259" key="6">
    <source>
        <dbReference type="PROSITE" id="PS50850"/>
    </source>
</evidence>
<keyword evidence="4 5" id="KW-0472">Membrane</keyword>
<dbReference type="InterPro" id="IPR011701">
    <property type="entry name" value="MFS"/>
</dbReference>
<evidence type="ECO:0000256" key="1">
    <source>
        <dbReference type="ARBA" id="ARBA00004651"/>
    </source>
</evidence>
<gene>
    <name evidence="7" type="ORF">ACFSYH_11675</name>
</gene>
<protein>
    <submittedName>
        <fullName evidence="7">MFS transporter</fullName>
    </submittedName>
</protein>
<feature type="transmembrane region" description="Helical" evidence="5">
    <location>
        <begin position="20"/>
        <end position="42"/>
    </location>
</feature>
<evidence type="ECO:0000256" key="4">
    <source>
        <dbReference type="ARBA" id="ARBA00023136"/>
    </source>
</evidence>
<dbReference type="PANTHER" id="PTHR23542">
    <property type="match status" value="1"/>
</dbReference>
<evidence type="ECO:0000256" key="3">
    <source>
        <dbReference type="ARBA" id="ARBA00022989"/>
    </source>
</evidence>
<dbReference type="PROSITE" id="PS50850">
    <property type="entry name" value="MFS"/>
    <property type="match status" value="1"/>
</dbReference>
<keyword evidence="3 5" id="KW-1133">Transmembrane helix</keyword>
<feature type="domain" description="Major facilitator superfamily (MFS) profile" evidence="6">
    <location>
        <begin position="226"/>
        <end position="407"/>
    </location>
</feature>
<proteinExistence type="predicted"/>
<feature type="transmembrane region" description="Helical" evidence="5">
    <location>
        <begin position="106"/>
        <end position="126"/>
    </location>
</feature>
<evidence type="ECO:0000256" key="5">
    <source>
        <dbReference type="SAM" id="Phobius"/>
    </source>
</evidence>
<keyword evidence="2 5" id="KW-0812">Transmembrane</keyword>
<comment type="caution">
    <text evidence="7">The sequence shown here is derived from an EMBL/GenBank/DDBJ whole genome shotgun (WGS) entry which is preliminary data.</text>
</comment>
<dbReference type="EMBL" id="JBHUOP010000004">
    <property type="protein sequence ID" value="MFD2841222.1"/>
    <property type="molecule type" value="Genomic_DNA"/>
</dbReference>
<dbReference type="SUPFAM" id="SSF103473">
    <property type="entry name" value="MFS general substrate transporter"/>
    <property type="match status" value="1"/>
</dbReference>
<evidence type="ECO:0000313" key="8">
    <source>
        <dbReference type="Proteomes" id="UP001597391"/>
    </source>
</evidence>
<dbReference type="InterPro" id="IPR020846">
    <property type="entry name" value="MFS_dom"/>
</dbReference>
<dbReference type="PANTHER" id="PTHR23542:SF1">
    <property type="entry name" value="MAJOR FACILITATOR SUPERFAMILY (MFS) PROFILE DOMAIN-CONTAINING PROTEIN"/>
    <property type="match status" value="1"/>
</dbReference>
<dbReference type="Gene3D" id="1.20.1250.20">
    <property type="entry name" value="MFS general substrate transporter like domains"/>
    <property type="match status" value="1"/>
</dbReference>
<feature type="transmembrane region" description="Helical" evidence="5">
    <location>
        <begin position="315"/>
        <end position="337"/>
    </location>
</feature>
<feature type="transmembrane region" description="Helical" evidence="5">
    <location>
        <begin position="289"/>
        <end position="309"/>
    </location>
</feature>
<keyword evidence="8" id="KW-1185">Reference proteome</keyword>
<dbReference type="RefSeq" id="WP_377467147.1">
    <property type="nucleotide sequence ID" value="NZ_JBHUOP010000004.1"/>
</dbReference>
<dbReference type="Pfam" id="PF07690">
    <property type="entry name" value="MFS_1"/>
    <property type="match status" value="1"/>
</dbReference>
<name>A0ABW5XGH9_9MICO</name>
<accession>A0ABW5XGH9</accession>
<feature type="transmembrane region" description="Helical" evidence="5">
    <location>
        <begin position="381"/>
        <end position="401"/>
    </location>
</feature>
<evidence type="ECO:0000256" key="2">
    <source>
        <dbReference type="ARBA" id="ARBA00022692"/>
    </source>
</evidence>
<feature type="transmembrane region" description="Helical" evidence="5">
    <location>
        <begin position="48"/>
        <end position="73"/>
    </location>
</feature>
<dbReference type="Proteomes" id="UP001597391">
    <property type="component" value="Unassembled WGS sequence"/>
</dbReference>
<feature type="transmembrane region" description="Helical" evidence="5">
    <location>
        <begin position="80"/>
        <end position="100"/>
    </location>
</feature>
<feature type="transmembrane region" description="Helical" evidence="5">
    <location>
        <begin position="147"/>
        <end position="174"/>
    </location>
</feature>
<comment type="subcellular location">
    <subcellularLocation>
        <location evidence="1">Cell membrane</location>
        <topology evidence="1">Multi-pass membrane protein</topology>
    </subcellularLocation>
</comment>
<feature type="transmembrane region" description="Helical" evidence="5">
    <location>
        <begin position="262"/>
        <end position="282"/>
    </location>
</feature>
<evidence type="ECO:0000313" key="7">
    <source>
        <dbReference type="EMBL" id="MFD2841222.1"/>
    </source>
</evidence>